<dbReference type="AlphaFoldDB" id="A0A915TZE0"/>
<sequence length="271" mass="30133">MTDIQKNHSGDPAIRFVDVTKSFPSRHGRHVVLSGVNFQVPRGKTTVIAGGSGSGKSVTLKLILGLMRPDSGQILVEGQNVAALRGRALQQVRVRFGVLFQGAALFDSLTVFENVALPLRERTRLDAGAIQAQVMKTLEQLELGGHENKYPAQLSGGMRKRVGLARALQLDPEIVLFDEPTTGLDPVMTREIYQLFYRTQQEIGYTAIIVSHDIPRVFSLADQVILLSRGEMDVFESPEEIQWSEKEYIKEFVASTMGEIYESSRVEQGRF</sequence>
<dbReference type="GO" id="GO:0005524">
    <property type="term" value="F:ATP binding"/>
    <property type="evidence" value="ECO:0007669"/>
    <property type="project" value="UniProtKB-KW"/>
</dbReference>
<accession>A0A915TZE0</accession>
<dbReference type="SUPFAM" id="SSF52540">
    <property type="entry name" value="P-loop containing nucleoside triphosphate hydrolases"/>
    <property type="match status" value="1"/>
</dbReference>
<proteinExistence type="predicted"/>
<dbReference type="PROSITE" id="PS00211">
    <property type="entry name" value="ABC_TRANSPORTER_1"/>
    <property type="match status" value="1"/>
</dbReference>
<dbReference type="SMART" id="SM00382">
    <property type="entry name" value="AAA"/>
    <property type="match status" value="1"/>
</dbReference>
<reference evidence="5" key="1">
    <citation type="submission" date="2020-12" db="EMBL/GenBank/DDBJ databases">
        <title>Desulfobium dissulfuricans gen. nov., sp. nov., a novel mesophilic, sulfate-reducing bacterium isolated from a deep-sea hydrothermal vent.</title>
        <authorList>
            <person name="Hashimoto Y."/>
            <person name="Tame A."/>
            <person name="Sawayama S."/>
            <person name="Miyazaki J."/>
            <person name="Takai K."/>
            <person name="Nakagawa S."/>
        </authorList>
    </citation>
    <scope>NUCLEOTIDE SEQUENCE</scope>
    <source>
        <strain evidence="5">GF1</strain>
    </source>
</reference>
<keyword evidence="3 5" id="KW-0067">ATP-binding</keyword>
<dbReference type="InterPro" id="IPR003593">
    <property type="entry name" value="AAA+_ATPase"/>
</dbReference>
<evidence type="ECO:0000256" key="2">
    <source>
        <dbReference type="ARBA" id="ARBA00022741"/>
    </source>
</evidence>
<evidence type="ECO:0000256" key="1">
    <source>
        <dbReference type="ARBA" id="ARBA00022448"/>
    </source>
</evidence>
<organism evidence="5 6">
    <name type="scientific">Desulfolithobacter dissulfuricans</name>
    <dbReference type="NCBI Taxonomy" id="2795293"/>
    <lineage>
        <taxon>Bacteria</taxon>
        <taxon>Pseudomonadati</taxon>
        <taxon>Thermodesulfobacteriota</taxon>
        <taxon>Desulfobulbia</taxon>
        <taxon>Desulfobulbales</taxon>
        <taxon>Desulfobulbaceae</taxon>
        <taxon>Desulfolithobacter</taxon>
    </lineage>
</organism>
<feature type="domain" description="ABC transporter" evidence="4">
    <location>
        <begin position="14"/>
        <end position="254"/>
    </location>
</feature>
<evidence type="ECO:0000313" key="6">
    <source>
        <dbReference type="Proteomes" id="UP001063350"/>
    </source>
</evidence>
<dbReference type="KEGG" id="ddu:GF1_10170"/>
<dbReference type="Gene3D" id="3.40.50.300">
    <property type="entry name" value="P-loop containing nucleotide triphosphate hydrolases"/>
    <property type="match status" value="1"/>
</dbReference>
<keyword evidence="2" id="KW-0547">Nucleotide-binding</keyword>
<dbReference type="GO" id="GO:0016887">
    <property type="term" value="F:ATP hydrolysis activity"/>
    <property type="evidence" value="ECO:0007669"/>
    <property type="project" value="InterPro"/>
</dbReference>
<dbReference type="InterPro" id="IPR017871">
    <property type="entry name" value="ABC_transporter-like_CS"/>
</dbReference>
<evidence type="ECO:0000256" key="3">
    <source>
        <dbReference type="ARBA" id="ARBA00022840"/>
    </source>
</evidence>
<evidence type="ECO:0000259" key="4">
    <source>
        <dbReference type="PROSITE" id="PS50893"/>
    </source>
</evidence>
<evidence type="ECO:0000313" key="5">
    <source>
        <dbReference type="EMBL" id="BCO08641.1"/>
    </source>
</evidence>
<dbReference type="Proteomes" id="UP001063350">
    <property type="component" value="Chromosome"/>
</dbReference>
<dbReference type="RefSeq" id="WP_267928540.1">
    <property type="nucleotide sequence ID" value="NZ_AP024233.1"/>
</dbReference>
<protein>
    <submittedName>
        <fullName evidence="5">ABC transporter ATP-binding protein</fullName>
    </submittedName>
</protein>
<keyword evidence="6" id="KW-1185">Reference proteome</keyword>
<keyword evidence="1" id="KW-0813">Transport</keyword>
<dbReference type="PANTHER" id="PTHR43023:SF6">
    <property type="entry name" value="INTERMEMBRANE PHOSPHOLIPID TRANSPORT SYSTEM ATP-BINDING PROTEIN MLAF"/>
    <property type="match status" value="1"/>
</dbReference>
<dbReference type="PANTHER" id="PTHR43023">
    <property type="entry name" value="PROTEIN TRIGALACTOSYLDIACYLGLYCEROL 3, CHLOROPLASTIC"/>
    <property type="match status" value="1"/>
</dbReference>
<dbReference type="EMBL" id="AP024233">
    <property type="protein sequence ID" value="BCO08641.1"/>
    <property type="molecule type" value="Genomic_DNA"/>
</dbReference>
<dbReference type="Pfam" id="PF00005">
    <property type="entry name" value="ABC_tran"/>
    <property type="match status" value="1"/>
</dbReference>
<dbReference type="PROSITE" id="PS50893">
    <property type="entry name" value="ABC_TRANSPORTER_2"/>
    <property type="match status" value="1"/>
</dbReference>
<name>A0A915TZE0_9BACT</name>
<gene>
    <name evidence="5" type="ORF">GF1_10170</name>
</gene>
<dbReference type="InterPro" id="IPR003439">
    <property type="entry name" value="ABC_transporter-like_ATP-bd"/>
</dbReference>
<dbReference type="InterPro" id="IPR027417">
    <property type="entry name" value="P-loop_NTPase"/>
</dbReference>